<dbReference type="GO" id="GO:0005737">
    <property type="term" value="C:cytoplasm"/>
    <property type="evidence" value="ECO:0007669"/>
    <property type="project" value="TreeGrafter"/>
</dbReference>
<accession>A0A2P5TLU6</accession>
<dbReference type="GO" id="GO:0016846">
    <property type="term" value="F:carbon-sulfur lyase activity"/>
    <property type="evidence" value="ECO:0007669"/>
    <property type="project" value="TreeGrafter"/>
</dbReference>
<dbReference type="SUPFAM" id="SSF53383">
    <property type="entry name" value="PLP-dependent transferases"/>
    <property type="match status" value="1"/>
</dbReference>
<evidence type="ECO:0000256" key="3">
    <source>
        <dbReference type="RuleBase" id="RU362118"/>
    </source>
</evidence>
<feature type="region of interest" description="Disordered" evidence="4">
    <location>
        <begin position="1"/>
        <end position="30"/>
    </location>
</feature>
<dbReference type="PANTHER" id="PTHR11808">
    <property type="entry name" value="TRANS-SULFURATION ENZYME FAMILY MEMBER"/>
    <property type="match status" value="1"/>
</dbReference>
<evidence type="ECO:0000256" key="2">
    <source>
        <dbReference type="ARBA" id="ARBA00022898"/>
    </source>
</evidence>
<keyword evidence="6" id="KW-1185">Reference proteome</keyword>
<dbReference type="InterPro" id="IPR015424">
    <property type="entry name" value="PyrdxlP-dep_Trfase"/>
</dbReference>
<dbReference type="Proteomes" id="UP000242231">
    <property type="component" value="Unassembled WGS sequence"/>
</dbReference>
<sequence length="596" mass="66515">MLGDMPEQEPDMSVNPELSPRRHSSQAKDEQALVTEQLQHFGIDPDSPYGRSLGQAVLNLNRTNQDIHALWQLTEDTLASLPPEQQVSRFNAKKFLSFQLAKVLENLQTPFRQQWRGLNMDLGSRLAKGPYPLFDRVPALFSANPVIVRTATYIYACTEWIDDAFQGRESSHPIYTRLLNPTSLALANTMVELEAGPHSADYLAWNFNSGMAAIDALLGTVLERDDVLLVSRNVYGGVHQLLQDYYARPQKLGVTLAWFDGTTADEFRQALQQALTNNQEALDRGARLRVYIESPCNPHGFMLDVPAISRLGHEAGALVMLDATLATPVLFRPLQRADKAERPDFVIHSYTKDLSGTGSTTAGVVIGEQPRMFLPKGEPGWEQTLFWQVYYIKGAFLDGDKAYEVMTGLKTLELRMLAKCINTLVFTRFLDSHPQIRVNSHALEQHPNAGLRRQLLEQGLPSPLFTFDLEPAALPRETFVRFFDALEPAFSHMVSLGQTNTLVLCPALTSHSELDDAALAAAGISRTGIRVAMGIERVRELIAHIILAARLHIDPVSPGFSQQFMVAERVDELVETTTIAVHRARLTRQSKLEELL</sequence>
<gene>
    <name evidence="5" type="ORF">UN63_09625</name>
</gene>
<keyword evidence="2 3" id="KW-0663">Pyridoxal phosphate</keyword>
<evidence type="ECO:0000256" key="4">
    <source>
        <dbReference type="SAM" id="MobiDB-lite"/>
    </source>
</evidence>
<dbReference type="Pfam" id="PF01053">
    <property type="entry name" value="Cys_Met_Meta_PP"/>
    <property type="match status" value="1"/>
</dbReference>
<comment type="similarity">
    <text evidence="3">Belongs to the trans-sulfuration enzymes family.</text>
</comment>
<dbReference type="PANTHER" id="PTHR11808:SF80">
    <property type="entry name" value="CYSTATHIONINE GAMMA-LYASE"/>
    <property type="match status" value="1"/>
</dbReference>
<feature type="compositionally biased region" description="Acidic residues" evidence="4">
    <location>
        <begin position="1"/>
        <end position="10"/>
    </location>
</feature>
<organism evidence="5 6">
    <name type="scientific">Oceanisphaera arctica</name>
    <dbReference type="NCBI Taxonomy" id="641510"/>
    <lineage>
        <taxon>Bacteria</taxon>
        <taxon>Pseudomonadati</taxon>
        <taxon>Pseudomonadota</taxon>
        <taxon>Gammaproteobacteria</taxon>
        <taxon>Aeromonadales</taxon>
        <taxon>Aeromonadaceae</taxon>
        <taxon>Oceanisphaera</taxon>
    </lineage>
</organism>
<name>A0A2P5TLU6_9GAMM</name>
<dbReference type="InterPro" id="IPR000277">
    <property type="entry name" value="Cys/Met-Metab_PyrdxlP-dep_enz"/>
</dbReference>
<protein>
    <submittedName>
        <fullName evidence="5">Cys/Met metabolism pyridoxal-phosphate-dependent enzyme</fullName>
    </submittedName>
</protein>
<dbReference type="GO" id="GO:0019346">
    <property type="term" value="P:transsulfuration"/>
    <property type="evidence" value="ECO:0007669"/>
    <property type="project" value="InterPro"/>
</dbReference>
<dbReference type="AlphaFoldDB" id="A0A2P5TLU6"/>
<dbReference type="Gene3D" id="3.40.640.10">
    <property type="entry name" value="Type I PLP-dependent aspartate aminotransferase-like (Major domain)"/>
    <property type="match status" value="1"/>
</dbReference>
<evidence type="ECO:0000256" key="1">
    <source>
        <dbReference type="ARBA" id="ARBA00001933"/>
    </source>
</evidence>
<dbReference type="OrthoDB" id="9805807at2"/>
<dbReference type="InterPro" id="IPR015422">
    <property type="entry name" value="PyrdxlP-dep_Trfase_small"/>
</dbReference>
<evidence type="ECO:0000313" key="6">
    <source>
        <dbReference type="Proteomes" id="UP000242231"/>
    </source>
</evidence>
<dbReference type="InterPro" id="IPR015421">
    <property type="entry name" value="PyrdxlP-dep_Trfase_major"/>
</dbReference>
<comment type="caution">
    <text evidence="5">The sequence shown here is derived from an EMBL/GenBank/DDBJ whole genome shotgun (WGS) entry which is preliminary data.</text>
</comment>
<dbReference type="GO" id="GO:0030170">
    <property type="term" value="F:pyridoxal phosphate binding"/>
    <property type="evidence" value="ECO:0007669"/>
    <property type="project" value="InterPro"/>
</dbReference>
<dbReference type="Gene3D" id="3.90.1150.10">
    <property type="entry name" value="Aspartate Aminotransferase, domain 1"/>
    <property type="match status" value="1"/>
</dbReference>
<dbReference type="EMBL" id="MPZM01000017">
    <property type="protein sequence ID" value="PPL16322.1"/>
    <property type="molecule type" value="Genomic_DNA"/>
</dbReference>
<proteinExistence type="inferred from homology"/>
<evidence type="ECO:0000313" key="5">
    <source>
        <dbReference type="EMBL" id="PPL16322.1"/>
    </source>
</evidence>
<comment type="cofactor">
    <cofactor evidence="1 3">
        <name>pyridoxal 5'-phosphate</name>
        <dbReference type="ChEBI" id="CHEBI:597326"/>
    </cofactor>
</comment>
<reference evidence="6" key="1">
    <citation type="submission" date="2016-11" db="EMBL/GenBank/DDBJ databases">
        <authorList>
            <person name="Sisinthy S."/>
            <person name="Ara S."/>
            <person name="Gundlapally S.R."/>
        </authorList>
    </citation>
    <scope>NUCLEOTIDE SEQUENCE [LARGE SCALE GENOMIC DNA]</scope>
    <source>
        <strain evidence="6">V1-41</strain>
    </source>
</reference>